<evidence type="ECO:0000256" key="1">
    <source>
        <dbReference type="SAM" id="SignalP"/>
    </source>
</evidence>
<dbReference type="GO" id="GO:0043448">
    <property type="term" value="P:alkane catabolic process"/>
    <property type="evidence" value="ECO:0007669"/>
    <property type="project" value="TreeGrafter"/>
</dbReference>
<dbReference type="OrthoDB" id="9800666at2"/>
<keyword evidence="1" id="KW-0732">Signal</keyword>
<feature type="signal peptide" evidence="1">
    <location>
        <begin position="1"/>
        <end position="20"/>
    </location>
</feature>
<dbReference type="PIRSF" id="PIRSF029720">
    <property type="entry name" value="UCP029720"/>
    <property type="match status" value="1"/>
</dbReference>
<accession>A0A1I3I0Z6</accession>
<dbReference type="InterPro" id="IPR005297">
    <property type="entry name" value="Lipoprotein_repeat"/>
</dbReference>
<organism evidence="2 3">
    <name type="scientific">Aquamicrobium aerolatum DSM 21857</name>
    <dbReference type="NCBI Taxonomy" id="1121003"/>
    <lineage>
        <taxon>Bacteria</taxon>
        <taxon>Pseudomonadati</taxon>
        <taxon>Pseudomonadota</taxon>
        <taxon>Alphaproteobacteria</taxon>
        <taxon>Hyphomicrobiales</taxon>
        <taxon>Phyllobacteriaceae</taxon>
        <taxon>Aerobium</taxon>
    </lineage>
</organism>
<protein>
    <submittedName>
        <fullName evidence="2">Predicted lipoprotein with conserved Yx(FWY)xxD motif</fullName>
    </submittedName>
</protein>
<feature type="chain" id="PRO_5017315409" evidence="1">
    <location>
        <begin position="21"/>
        <end position="125"/>
    </location>
</feature>
<dbReference type="AlphaFoldDB" id="A0A1I3I0Z6"/>
<evidence type="ECO:0000313" key="3">
    <source>
        <dbReference type="Proteomes" id="UP000242763"/>
    </source>
</evidence>
<dbReference type="InterPro" id="IPR014558">
    <property type="entry name" value="UCP029720"/>
</dbReference>
<evidence type="ECO:0000313" key="2">
    <source>
        <dbReference type="EMBL" id="SFI41507.1"/>
    </source>
</evidence>
<gene>
    <name evidence="2" type="ORF">SAMN03080618_00335</name>
</gene>
<dbReference type="Proteomes" id="UP000242763">
    <property type="component" value="Unassembled WGS sequence"/>
</dbReference>
<dbReference type="EMBL" id="FORF01000002">
    <property type="protein sequence ID" value="SFI41507.1"/>
    <property type="molecule type" value="Genomic_DNA"/>
</dbReference>
<proteinExistence type="predicted"/>
<dbReference type="PANTHER" id="PTHR39335:SF1">
    <property type="entry name" value="BLL4220 PROTEIN"/>
    <property type="match status" value="1"/>
</dbReference>
<sequence length="125" mass="13026">MKILASAFAALLLAGTAAYAAEPGGVKVSEDGKVYTDSNGLTLYTYDKDAAGKSNCDGDCAVKWPPLKAAEDAKAEGAWTVVTRTDGTKMWAHDGKPLYTYEGDKKAGDMTGEGMGGAWHTATAK</sequence>
<dbReference type="Pfam" id="PF03640">
    <property type="entry name" value="Lipoprotein_15"/>
    <property type="match status" value="2"/>
</dbReference>
<keyword evidence="3" id="KW-1185">Reference proteome</keyword>
<dbReference type="RefSeq" id="WP_091517849.1">
    <property type="nucleotide sequence ID" value="NZ_FORF01000002.1"/>
</dbReference>
<dbReference type="PANTHER" id="PTHR39335">
    <property type="entry name" value="BLL4220 PROTEIN"/>
    <property type="match status" value="1"/>
</dbReference>
<keyword evidence="2" id="KW-0449">Lipoprotein</keyword>
<name>A0A1I3I0Z6_9HYPH</name>
<reference evidence="3" key="1">
    <citation type="submission" date="2016-10" db="EMBL/GenBank/DDBJ databases">
        <authorList>
            <person name="Varghese N."/>
            <person name="Submissions S."/>
        </authorList>
    </citation>
    <scope>NUCLEOTIDE SEQUENCE [LARGE SCALE GENOMIC DNA]</scope>
    <source>
        <strain evidence="3">DSM 21857</strain>
    </source>
</reference>